<keyword evidence="2" id="KW-1185">Reference proteome</keyword>
<dbReference type="EMBL" id="QKSB01000003">
    <property type="protein sequence ID" value="PZE17495.1"/>
    <property type="molecule type" value="Genomic_DNA"/>
</dbReference>
<evidence type="ECO:0000313" key="1">
    <source>
        <dbReference type="EMBL" id="PZE17495.1"/>
    </source>
</evidence>
<proteinExistence type="predicted"/>
<comment type="caution">
    <text evidence="1">The sequence shown here is derived from an EMBL/GenBank/DDBJ whole genome shotgun (WGS) entry which is preliminary data.</text>
</comment>
<dbReference type="RefSeq" id="WP_111062456.1">
    <property type="nucleotide sequence ID" value="NZ_JBHUCU010000027.1"/>
</dbReference>
<dbReference type="Proteomes" id="UP000249248">
    <property type="component" value="Unassembled WGS sequence"/>
</dbReference>
<reference evidence="1 2" key="1">
    <citation type="submission" date="2018-06" db="EMBL/GenBank/DDBJ databases">
        <title>The draft genome sequence of Crocinitomix sp. SM1701.</title>
        <authorList>
            <person name="Zhang X."/>
        </authorList>
    </citation>
    <scope>NUCLEOTIDE SEQUENCE [LARGE SCALE GENOMIC DNA]</scope>
    <source>
        <strain evidence="1 2">SM1701</strain>
    </source>
</reference>
<protein>
    <recommendedName>
        <fullName evidence="3">Outer membrane protein beta-barrel domain-containing protein</fullName>
    </recommendedName>
</protein>
<gene>
    <name evidence="1" type="ORF">DNU06_06610</name>
</gene>
<accession>A0A2W1NDJ2</accession>
<evidence type="ECO:0000313" key="2">
    <source>
        <dbReference type="Proteomes" id="UP000249248"/>
    </source>
</evidence>
<name>A0A2W1NDJ2_9FLAO</name>
<dbReference type="OrthoDB" id="1467071at2"/>
<organism evidence="1 2">
    <name type="scientific">Putridiphycobacter roseus</name>
    <dbReference type="NCBI Taxonomy" id="2219161"/>
    <lineage>
        <taxon>Bacteria</taxon>
        <taxon>Pseudomonadati</taxon>
        <taxon>Bacteroidota</taxon>
        <taxon>Flavobacteriia</taxon>
        <taxon>Flavobacteriales</taxon>
        <taxon>Crocinitomicaceae</taxon>
        <taxon>Putridiphycobacter</taxon>
    </lineage>
</organism>
<dbReference type="AlphaFoldDB" id="A0A2W1NDJ2"/>
<evidence type="ECO:0008006" key="3">
    <source>
        <dbReference type="Google" id="ProtNLM"/>
    </source>
</evidence>
<sequence>MRIKLTVFYIGFLFIVNGQDYRKFTYGLNAGVKFANRTYAERYTGFYQDQLINFFNTPYNYQIVREMLGNKDFQFLEFSELYRFKPATVYGVNLGFQASPNLSFEGDFNFSNLKMIGGYTLELIDPGNFTSQEIYQNGYISGEESRFNARISLNYTTDGEKLKYVFGLSGMFNFWRMESNEVELLNSIITNLYSQFDPTNSFFTRTTGNGIAYGINAGIQYPISNGMQLQILYQPYLGRMDYYNTKDQIEAYGASYIKPKLLLEHDLIVRFVFR</sequence>